<dbReference type="HOGENOM" id="CLU_1312092_0_0_1"/>
<protein>
    <submittedName>
        <fullName evidence="1">Uncharacterized protein</fullName>
    </submittedName>
</protein>
<dbReference type="InParanoid" id="A0A061FSK0"/>
<dbReference type="PANTHER" id="PTHR31286">
    <property type="entry name" value="GLYCINE-RICH CELL WALL STRUCTURAL PROTEIN 1.8-LIKE"/>
    <property type="match status" value="1"/>
</dbReference>
<reference evidence="1 2" key="1">
    <citation type="journal article" date="2013" name="Genome Biol.">
        <title>The genome sequence of the most widely cultivated cacao type and its use to identify candidate genes regulating pod color.</title>
        <authorList>
            <person name="Motamayor J.C."/>
            <person name="Mockaitis K."/>
            <person name="Schmutz J."/>
            <person name="Haiminen N."/>
            <person name="Iii D.L."/>
            <person name="Cornejo O."/>
            <person name="Findley S.D."/>
            <person name="Zheng P."/>
            <person name="Utro F."/>
            <person name="Royaert S."/>
            <person name="Saski C."/>
            <person name="Jenkins J."/>
            <person name="Podicheti R."/>
            <person name="Zhao M."/>
            <person name="Scheffler B.E."/>
            <person name="Stack J.C."/>
            <person name="Feltus F.A."/>
            <person name="Mustiga G.M."/>
            <person name="Amores F."/>
            <person name="Phillips W."/>
            <person name="Marelli J.P."/>
            <person name="May G.D."/>
            <person name="Shapiro H."/>
            <person name="Ma J."/>
            <person name="Bustamante C.D."/>
            <person name="Schnell R.J."/>
            <person name="Main D."/>
            <person name="Gilbert D."/>
            <person name="Parida L."/>
            <person name="Kuhn D.N."/>
        </authorList>
    </citation>
    <scope>NUCLEOTIDE SEQUENCE [LARGE SCALE GENOMIC DNA]</scope>
    <source>
        <strain evidence="2">cv. Matina 1-6</strain>
    </source>
</reference>
<sequence>MINNVEFEVEGQFMKDFESDDDEIEQDSEGPYIRLTKEEEEKIRKPWRHTLIVKLLERDISYTYLYNRVKSDEASIDSVVAWIRLLGMPLEFYDREVLTKIENLLGKTLKVDWTTSYATKGKFARFGHGAKLCPIRQMEQEEYSEEQAQKLVEDKKLIEKDYESSHFGPWMIAKKSYKRNNRDEKNTSSDEEFVLETLEIQAPDKAKTCL</sequence>
<keyword evidence="2" id="KW-1185">Reference proteome</keyword>
<dbReference type="InterPro" id="IPR040256">
    <property type="entry name" value="At4g02000-like"/>
</dbReference>
<dbReference type="AlphaFoldDB" id="A0A061FSK0"/>
<gene>
    <name evidence="1" type="ORF">TCM_036729</name>
</gene>
<accession>A0A061FSK0</accession>
<dbReference type="PANTHER" id="PTHR31286:SF99">
    <property type="entry name" value="DUF4283 DOMAIN-CONTAINING PROTEIN"/>
    <property type="match status" value="1"/>
</dbReference>
<proteinExistence type="predicted"/>
<evidence type="ECO:0000313" key="1">
    <source>
        <dbReference type="EMBL" id="EOY17509.1"/>
    </source>
</evidence>
<dbReference type="Proteomes" id="UP000026915">
    <property type="component" value="Chromosome 8"/>
</dbReference>
<dbReference type="Gramene" id="EOY17509">
    <property type="protein sequence ID" value="EOY17509"/>
    <property type="gene ID" value="TCM_036729"/>
</dbReference>
<dbReference type="EMBL" id="CM001886">
    <property type="protein sequence ID" value="EOY17509.1"/>
    <property type="molecule type" value="Genomic_DNA"/>
</dbReference>
<name>A0A061FSK0_THECC</name>
<evidence type="ECO:0000313" key="2">
    <source>
        <dbReference type="Proteomes" id="UP000026915"/>
    </source>
</evidence>
<organism evidence="1 2">
    <name type="scientific">Theobroma cacao</name>
    <name type="common">Cacao</name>
    <name type="synonym">Cocoa</name>
    <dbReference type="NCBI Taxonomy" id="3641"/>
    <lineage>
        <taxon>Eukaryota</taxon>
        <taxon>Viridiplantae</taxon>
        <taxon>Streptophyta</taxon>
        <taxon>Embryophyta</taxon>
        <taxon>Tracheophyta</taxon>
        <taxon>Spermatophyta</taxon>
        <taxon>Magnoliopsida</taxon>
        <taxon>eudicotyledons</taxon>
        <taxon>Gunneridae</taxon>
        <taxon>Pentapetalae</taxon>
        <taxon>rosids</taxon>
        <taxon>malvids</taxon>
        <taxon>Malvales</taxon>
        <taxon>Malvaceae</taxon>
        <taxon>Byttnerioideae</taxon>
        <taxon>Theobroma</taxon>
    </lineage>
</organism>